<name>E9J5U2_SOLIN</name>
<dbReference type="InterPro" id="IPR054722">
    <property type="entry name" value="PolX-like_BBD"/>
</dbReference>
<organism>
    <name type="scientific">Solenopsis invicta</name>
    <name type="common">Red imported fire ant</name>
    <name type="synonym">Solenopsis wagneri</name>
    <dbReference type="NCBI Taxonomy" id="13686"/>
    <lineage>
        <taxon>Eukaryota</taxon>
        <taxon>Metazoa</taxon>
        <taxon>Ecdysozoa</taxon>
        <taxon>Arthropoda</taxon>
        <taxon>Hexapoda</taxon>
        <taxon>Insecta</taxon>
        <taxon>Pterygota</taxon>
        <taxon>Neoptera</taxon>
        <taxon>Endopterygota</taxon>
        <taxon>Hymenoptera</taxon>
        <taxon>Apocrita</taxon>
        <taxon>Aculeata</taxon>
        <taxon>Formicoidea</taxon>
        <taxon>Formicidae</taxon>
        <taxon>Myrmicinae</taxon>
        <taxon>Solenopsis</taxon>
    </lineage>
</organism>
<proteinExistence type="predicted"/>
<evidence type="ECO:0000259" key="1">
    <source>
        <dbReference type="Pfam" id="PF22936"/>
    </source>
</evidence>
<reference evidence="2" key="1">
    <citation type="journal article" date="2011" name="Proc. Natl. Acad. Sci. U.S.A.">
        <title>The genome of the fire ant Solenopsis invicta.</title>
        <authorList>
            <person name="Wurm Y."/>
            <person name="Wang J."/>
            <person name="Riba-Grognuz O."/>
            <person name="Corona M."/>
            <person name="Nygaard S."/>
            <person name="Hunt B.G."/>
            <person name="Ingram K.K."/>
            <person name="Falquet L."/>
            <person name="Nipitwattanaphon M."/>
            <person name="Gotzek D."/>
            <person name="Dijkstra M.B."/>
            <person name="Oettler J."/>
            <person name="Comtesse F."/>
            <person name="Shih C.J."/>
            <person name="Wu W.J."/>
            <person name="Yang C.C."/>
            <person name="Thomas J."/>
            <person name="Beaudoing E."/>
            <person name="Pradervand S."/>
            <person name="Flegel V."/>
            <person name="Cook E.D."/>
            <person name="Fabbretti R."/>
            <person name="Stockinger H."/>
            <person name="Long L."/>
            <person name="Farmerie W.G."/>
            <person name="Oakey J."/>
            <person name="Boomsma J.J."/>
            <person name="Pamilo P."/>
            <person name="Yi S.V."/>
            <person name="Heinze J."/>
            <person name="Goodisman M.A."/>
            <person name="Farinelli L."/>
            <person name="Harshman K."/>
            <person name="Hulo N."/>
            <person name="Cerutti L."/>
            <person name="Xenarios I."/>
            <person name="Shoemaker D."/>
            <person name="Keller L."/>
        </authorList>
    </citation>
    <scope>NUCLEOTIDE SEQUENCE [LARGE SCALE GENOMIC DNA]</scope>
</reference>
<feature type="domain" description="Retrovirus-related Pol polyprotein from transposon TNT 1-94-like beta-barrel" evidence="1">
    <location>
        <begin position="7"/>
        <end position="36"/>
    </location>
</feature>
<dbReference type="Pfam" id="PF22936">
    <property type="entry name" value="Pol_BBD"/>
    <property type="match status" value="1"/>
</dbReference>
<gene>
    <name evidence="2" type="ORF">SINV_80294</name>
</gene>
<feature type="non-terminal residue" evidence="2">
    <location>
        <position position="63"/>
    </location>
</feature>
<accession>E9J5U2</accession>
<evidence type="ECO:0000313" key="2">
    <source>
        <dbReference type="EMBL" id="EFZ11811.1"/>
    </source>
</evidence>
<dbReference type="EMBL" id="GL768198">
    <property type="protein sequence ID" value="EFZ11811.1"/>
    <property type="molecule type" value="Genomic_DNA"/>
</dbReference>
<dbReference type="HOGENOM" id="CLU_2892547_0_0_1"/>
<dbReference type="AlphaFoldDB" id="E9J5U2"/>
<sequence length="63" mass="6922">MVLVSIDGVKIQLKEVLYVPQLAANLLSVAKITAAGNKVQFDGMDCRIYNPRGQKLLQAHARN</sequence>
<protein>
    <recommendedName>
        <fullName evidence="1">Retrovirus-related Pol polyprotein from transposon TNT 1-94-like beta-barrel domain-containing protein</fullName>
    </recommendedName>
</protein>
<dbReference type="OMA" id="DGNDCNI"/>